<organism evidence="1 2">
    <name type="scientific">Durusdinium trenchii</name>
    <dbReference type="NCBI Taxonomy" id="1381693"/>
    <lineage>
        <taxon>Eukaryota</taxon>
        <taxon>Sar</taxon>
        <taxon>Alveolata</taxon>
        <taxon>Dinophyceae</taxon>
        <taxon>Suessiales</taxon>
        <taxon>Symbiodiniaceae</taxon>
        <taxon>Durusdinium</taxon>
    </lineage>
</organism>
<proteinExistence type="predicted"/>
<dbReference type="EMBL" id="CAXAMM010005892">
    <property type="protein sequence ID" value="CAK9009102.1"/>
    <property type="molecule type" value="Genomic_DNA"/>
</dbReference>
<name>A0ABP0J415_9DINO</name>
<reference evidence="1 2" key="1">
    <citation type="submission" date="2024-02" db="EMBL/GenBank/DDBJ databases">
        <authorList>
            <person name="Chen Y."/>
            <person name="Shah S."/>
            <person name="Dougan E. K."/>
            <person name="Thang M."/>
            <person name="Chan C."/>
        </authorList>
    </citation>
    <scope>NUCLEOTIDE SEQUENCE [LARGE SCALE GENOMIC DNA]</scope>
</reference>
<gene>
    <name evidence="1" type="ORF">SCF082_LOCUS10160</name>
</gene>
<keyword evidence="2" id="KW-1185">Reference proteome</keyword>
<evidence type="ECO:0000313" key="1">
    <source>
        <dbReference type="EMBL" id="CAK9009102.1"/>
    </source>
</evidence>
<sequence length="64" mass="7532">NYRWVAALFEPRRLQYHFWHGLGLPVLQALGNEKSSAYWVNYRRDGLMTAMMNLAPLPQDAPWL</sequence>
<protein>
    <submittedName>
        <fullName evidence="1">RHOMBOID-like protein</fullName>
    </submittedName>
</protein>
<accession>A0ABP0J415</accession>
<comment type="caution">
    <text evidence="1">The sequence shown here is derived from an EMBL/GenBank/DDBJ whole genome shotgun (WGS) entry which is preliminary data.</text>
</comment>
<feature type="non-terminal residue" evidence="1">
    <location>
        <position position="1"/>
    </location>
</feature>
<evidence type="ECO:0000313" key="2">
    <source>
        <dbReference type="Proteomes" id="UP001642464"/>
    </source>
</evidence>
<dbReference type="Proteomes" id="UP001642464">
    <property type="component" value="Unassembled WGS sequence"/>
</dbReference>
<feature type="non-terminal residue" evidence="1">
    <location>
        <position position="64"/>
    </location>
</feature>